<evidence type="ECO:0000259" key="3">
    <source>
        <dbReference type="Pfam" id="PF10502"/>
    </source>
</evidence>
<dbReference type="Pfam" id="PF10502">
    <property type="entry name" value="Peptidase_S26"/>
    <property type="match status" value="1"/>
</dbReference>
<proteinExistence type="predicted"/>
<dbReference type="CDD" id="cd06462">
    <property type="entry name" value="Peptidase_S24_S26"/>
    <property type="match status" value="1"/>
</dbReference>
<dbReference type="InterPro" id="IPR036286">
    <property type="entry name" value="LexA/Signal_pep-like_sf"/>
</dbReference>
<organism evidence="4 5">
    <name type="scientific">Cryptosporangium arvum DSM 44712</name>
    <dbReference type="NCBI Taxonomy" id="927661"/>
    <lineage>
        <taxon>Bacteria</taxon>
        <taxon>Bacillati</taxon>
        <taxon>Actinomycetota</taxon>
        <taxon>Actinomycetes</taxon>
        <taxon>Cryptosporangiales</taxon>
        <taxon>Cryptosporangiaceae</taxon>
        <taxon>Cryptosporangium</taxon>
    </lineage>
</organism>
<gene>
    <name evidence="4" type="ORF">CryarDRAFT_3885</name>
</gene>
<dbReference type="PRINTS" id="PR00727">
    <property type="entry name" value="LEADERPTASE"/>
</dbReference>
<dbReference type="SUPFAM" id="SSF51306">
    <property type="entry name" value="LexA/Signal peptidase"/>
    <property type="match status" value="1"/>
</dbReference>
<evidence type="ECO:0000313" key="4">
    <source>
        <dbReference type="EMBL" id="EXG82685.1"/>
    </source>
</evidence>
<dbReference type="InterPro" id="IPR019533">
    <property type="entry name" value="Peptidase_S26"/>
</dbReference>
<dbReference type="Proteomes" id="UP000021053">
    <property type="component" value="Unassembled WGS sequence"/>
</dbReference>
<dbReference type="HOGENOM" id="CLU_028723_10_0_11"/>
<dbReference type="InterPro" id="IPR000223">
    <property type="entry name" value="Pept_S26A_signal_pept_1"/>
</dbReference>
<sequence length="146" mass="15099">MTIAAAVLLAVVLLVGAGVGVVRRTLAVVTVKGVSMEPTYHRGDRLLVRRAGVGGLEVGQVIVVAAGRPVGTPPLDSPLWMVKRLVALPGDPVPRSDTFHVRAAADDVTPPGCLVVAADNPDGVDSRQLGYFAGENLLGVVVRHLA</sequence>
<dbReference type="Gene3D" id="2.10.109.10">
    <property type="entry name" value="Umud Fragment, subunit A"/>
    <property type="match status" value="1"/>
</dbReference>
<comment type="caution">
    <text evidence="4">The sequence shown here is derived from an EMBL/GenBank/DDBJ whole genome shotgun (WGS) entry which is preliminary data.</text>
</comment>
<feature type="active site" evidence="2">
    <location>
        <position position="83"/>
    </location>
</feature>
<dbReference type="AlphaFoldDB" id="A0A010YR65"/>
<evidence type="ECO:0000313" key="5">
    <source>
        <dbReference type="Proteomes" id="UP000021053"/>
    </source>
</evidence>
<dbReference type="GO" id="GO:0004252">
    <property type="term" value="F:serine-type endopeptidase activity"/>
    <property type="evidence" value="ECO:0007669"/>
    <property type="project" value="InterPro"/>
</dbReference>
<protein>
    <submittedName>
        <fullName evidence="4">Signal peptidase I</fullName>
    </submittedName>
</protein>
<feature type="active site" evidence="2">
    <location>
        <position position="35"/>
    </location>
</feature>
<dbReference type="GO" id="GO:0006465">
    <property type="term" value="P:signal peptide processing"/>
    <property type="evidence" value="ECO:0007669"/>
    <property type="project" value="InterPro"/>
</dbReference>
<keyword evidence="5" id="KW-1185">Reference proteome</keyword>
<reference evidence="4 5" key="1">
    <citation type="submission" date="2013-07" db="EMBL/GenBank/DDBJ databases">
        <authorList>
            <consortium name="DOE Joint Genome Institute"/>
            <person name="Eisen J."/>
            <person name="Huntemann M."/>
            <person name="Han J."/>
            <person name="Chen A."/>
            <person name="Kyrpides N."/>
            <person name="Mavromatis K."/>
            <person name="Markowitz V."/>
            <person name="Palaniappan K."/>
            <person name="Ivanova N."/>
            <person name="Schaumberg A."/>
            <person name="Pati A."/>
            <person name="Liolios K."/>
            <person name="Nordberg H.P."/>
            <person name="Cantor M.N."/>
            <person name="Hua S.X."/>
            <person name="Woyke T."/>
        </authorList>
    </citation>
    <scope>NUCLEOTIDE SEQUENCE [LARGE SCALE GENOMIC DNA]</scope>
    <source>
        <strain evidence="4 5">DSM 44712</strain>
    </source>
</reference>
<feature type="domain" description="Peptidase S26" evidence="3">
    <location>
        <begin position="7"/>
        <end position="96"/>
    </location>
</feature>
<accession>A0A010YR65</accession>
<comment type="subcellular location">
    <subcellularLocation>
        <location evidence="1">Cell membrane</location>
        <topology evidence="1">Single-pass type II membrane protein</topology>
    </subcellularLocation>
</comment>
<name>A0A010YR65_9ACTN</name>
<dbReference type="GO" id="GO:0005886">
    <property type="term" value="C:plasma membrane"/>
    <property type="evidence" value="ECO:0007669"/>
    <property type="project" value="UniProtKB-SubCell"/>
</dbReference>
<dbReference type="EMBL" id="JFBT01000001">
    <property type="protein sequence ID" value="EXG82685.1"/>
    <property type="molecule type" value="Genomic_DNA"/>
</dbReference>
<evidence type="ECO:0000256" key="2">
    <source>
        <dbReference type="PIRSR" id="PIRSR600223-1"/>
    </source>
</evidence>
<evidence type="ECO:0000256" key="1">
    <source>
        <dbReference type="ARBA" id="ARBA00004401"/>
    </source>
</evidence>
<dbReference type="RefSeq" id="WP_035852623.1">
    <property type="nucleotide sequence ID" value="NZ_KK073874.1"/>
</dbReference>
<dbReference type="OrthoDB" id="5518017at2"/>